<keyword evidence="5 12" id="KW-0418">Kinase</keyword>
<reference evidence="13" key="1">
    <citation type="journal article" date="2018" name="Nat. Microbiol.">
        <title>Leveraging single-cell genomics to expand the fungal tree of life.</title>
        <authorList>
            <person name="Ahrendt S.R."/>
            <person name="Quandt C.A."/>
            <person name="Ciobanu D."/>
            <person name="Clum A."/>
            <person name="Salamov A."/>
            <person name="Andreopoulos B."/>
            <person name="Cheng J.F."/>
            <person name="Woyke T."/>
            <person name="Pelin A."/>
            <person name="Henrissat B."/>
            <person name="Reynolds N.K."/>
            <person name="Benny G.L."/>
            <person name="Smith M.E."/>
            <person name="James T.Y."/>
            <person name="Grigoriev I.V."/>
        </authorList>
    </citation>
    <scope>NUCLEOTIDE SEQUENCE [LARGE SCALE GENOMIC DNA]</scope>
    <source>
        <strain evidence="13">RSA 1356</strain>
    </source>
</reference>
<evidence type="ECO:0000256" key="6">
    <source>
        <dbReference type="ARBA" id="ARBA00022840"/>
    </source>
</evidence>
<dbReference type="PIRSF" id="PIRSF037993">
    <property type="entry name" value="STPK_Pim-1"/>
    <property type="match status" value="1"/>
</dbReference>
<feature type="binding site" evidence="8">
    <location>
        <begin position="19"/>
        <end position="27"/>
    </location>
    <ligand>
        <name>ATP</name>
        <dbReference type="ChEBI" id="CHEBI:30616"/>
    </ligand>
</feature>
<dbReference type="GO" id="GO:0005737">
    <property type="term" value="C:cytoplasm"/>
    <property type="evidence" value="ECO:0007669"/>
    <property type="project" value="TreeGrafter"/>
</dbReference>
<feature type="binding site" evidence="8">
    <location>
        <position position="91"/>
    </location>
    <ligand>
        <name>ATP</name>
        <dbReference type="ChEBI" id="CHEBI:30616"/>
    </ligand>
</feature>
<dbReference type="PANTHER" id="PTHR24346">
    <property type="entry name" value="MAP/MICROTUBULE AFFINITY-REGULATING KINASE"/>
    <property type="match status" value="1"/>
</dbReference>
<dbReference type="EMBL" id="KZ992619">
    <property type="protein sequence ID" value="RKP08263.1"/>
    <property type="molecule type" value="Genomic_DNA"/>
</dbReference>
<evidence type="ECO:0000256" key="3">
    <source>
        <dbReference type="ARBA" id="ARBA00022679"/>
    </source>
</evidence>
<dbReference type="Pfam" id="PF00069">
    <property type="entry name" value="Pkinase"/>
    <property type="match status" value="1"/>
</dbReference>
<dbReference type="OrthoDB" id="193931at2759"/>
<feature type="non-terminal residue" evidence="12">
    <location>
        <position position="265"/>
    </location>
</feature>
<feature type="domain" description="Protein kinase" evidence="11">
    <location>
        <begin position="13"/>
        <end position="265"/>
    </location>
</feature>
<comment type="similarity">
    <text evidence="1">Belongs to the protein kinase superfamily. CAMK Ser/Thr protein kinase family. NIM1 subfamily.</text>
</comment>
<evidence type="ECO:0000256" key="4">
    <source>
        <dbReference type="ARBA" id="ARBA00022741"/>
    </source>
</evidence>
<dbReference type="PROSITE" id="PS00108">
    <property type="entry name" value="PROTEIN_KINASE_ST"/>
    <property type="match status" value="1"/>
</dbReference>
<dbReference type="SMART" id="SM00220">
    <property type="entry name" value="S_TKc"/>
    <property type="match status" value="1"/>
</dbReference>
<sequence>MLNLSTTPLEDDYRLLEKLGEGAFGQVRHAVHIPTGDEVAVKIIERAQLTTSRQCRNAEREVRLMGLLHHPSIMPVREVRVLQDRYVVVMERARGGELFDYIVRSGRLDESTARRFFRQIVSAIRYCHEHSIIHRDLKPENMLLDATRTRVYLIDFGFGNTYRANHLLHTFCGSPFYAAPEMLRGVPYVGPEVDIWSLGVVLYAMLCGRLPFDAKEGRQLCNKVCCGDYHLPSHVSPEAADLLSRMLLVDPIRRATIQEVATHAW</sequence>
<dbReference type="InterPro" id="IPR011009">
    <property type="entry name" value="Kinase-like_dom_sf"/>
</dbReference>
<dbReference type="InterPro" id="IPR017441">
    <property type="entry name" value="Protein_kinase_ATP_BS"/>
</dbReference>
<evidence type="ECO:0000256" key="7">
    <source>
        <dbReference type="PIRSR" id="PIRSR037993-1"/>
    </source>
</evidence>
<dbReference type="PROSITE" id="PS50011">
    <property type="entry name" value="PROTEIN_KINASE_DOM"/>
    <property type="match status" value="1"/>
</dbReference>
<evidence type="ECO:0000259" key="11">
    <source>
        <dbReference type="PROSITE" id="PS50011"/>
    </source>
</evidence>
<protein>
    <submittedName>
        <fullName evidence="12">Kinase-like domain-containing protein</fullName>
    </submittedName>
</protein>
<feature type="active site" description="Proton acceptor" evidence="7">
    <location>
        <position position="136"/>
    </location>
</feature>
<dbReference type="InterPro" id="IPR008271">
    <property type="entry name" value="Ser/Thr_kinase_AS"/>
</dbReference>
<proteinExistence type="inferred from homology"/>
<accession>A0A4P9XQE3</accession>
<dbReference type="InterPro" id="IPR000719">
    <property type="entry name" value="Prot_kinase_dom"/>
</dbReference>
<evidence type="ECO:0000256" key="9">
    <source>
        <dbReference type="PROSITE-ProRule" id="PRU10141"/>
    </source>
</evidence>
<evidence type="ECO:0000256" key="2">
    <source>
        <dbReference type="ARBA" id="ARBA00022527"/>
    </source>
</evidence>
<evidence type="ECO:0000256" key="5">
    <source>
        <dbReference type="ARBA" id="ARBA00022777"/>
    </source>
</evidence>
<evidence type="ECO:0000313" key="13">
    <source>
        <dbReference type="Proteomes" id="UP000271241"/>
    </source>
</evidence>
<dbReference type="CDD" id="cd14003">
    <property type="entry name" value="STKc_AMPK-like"/>
    <property type="match status" value="1"/>
</dbReference>
<dbReference type="GO" id="GO:0004674">
    <property type="term" value="F:protein serine/threonine kinase activity"/>
    <property type="evidence" value="ECO:0007669"/>
    <property type="project" value="UniProtKB-KW"/>
</dbReference>
<keyword evidence="3" id="KW-0808">Transferase</keyword>
<dbReference type="GO" id="GO:0035556">
    <property type="term" value="P:intracellular signal transduction"/>
    <property type="evidence" value="ECO:0007669"/>
    <property type="project" value="TreeGrafter"/>
</dbReference>
<dbReference type="FunFam" id="1.10.510.10:FF:000571">
    <property type="entry name" value="Maternal embryonic leucine zipper kinase"/>
    <property type="match status" value="1"/>
</dbReference>
<dbReference type="PROSITE" id="PS00107">
    <property type="entry name" value="PROTEIN_KINASE_ATP"/>
    <property type="match status" value="1"/>
</dbReference>
<dbReference type="AlphaFoldDB" id="A0A4P9XQE3"/>
<keyword evidence="2 10" id="KW-0723">Serine/threonine-protein kinase</keyword>
<keyword evidence="6 8" id="KW-0067">ATP-binding</keyword>
<dbReference type="STRING" id="78915.A0A4P9XQE3"/>
<evidence type="ECO:0000256" key="10">
    <source>
        <dbReference type="RuleBase" id="RU000304"/>
    </source>
</evidence>
<name>A0A4P9XQE3_9FUNG</name>
<dbReference type="SUPFAM" id="SSF56112">
    <property type="entry name" value="Protein kinase-like (PK-like)"/>
    <property type="match status" value="1"/>
</dbReference>
<dbReference type="Proteomes" id="UP000271241">
    <property type="component" value="Unassembled WGS sequence"/>
</dbReference>
<dbReference type="InterPro" id="IPR017348">
    <property type="entry name" value="PIM1/2/3"/>
</dbReference>
<dbReference type="PANTHER" id="PTHR24346:SF82">
    <property type="entry name" value="KP78A-RELATED"/>
    <property type="match status" value="1"/>
</dbReference>
<dbReference type="GO" id="GO:0005524">
    <property type="term" value="F:ATP binding"/>
    <property type="evidence" value="ECO:0007669"/>
    <property type="project" value="UniProtKB-UniRule"/>
</dbReference>
<keyword evidence="4 9" id="KW-0547">Nucleotide-binding</keyword>
<gene>
    <name evidence="12" type="ORF">THASP1DRAFT_15878</name>
</gene>
<evidence type="ECO:0000313" key="12">
    <source>
        <dbReference type="EMBL" id="RKP08263.1"/>
    </source>
</evidence>
<dbReference type="Gene3D" id="1.10.510.10">
    <property type="entry name" value="Transferase(Phosphotransferase) domain 1"/>
    <property type="match status" value="1"/>
</dbReference>
<feature type="binding site" evidence="8 9">
    <location>
        <position position="42"/>
    </location>
    <ligand>
        <name>ATP</name>
        <dbReference type="ChEBI" id="CHEBI:30616"/>
    </ligand>
</feature>
<keyword evidence="13" id="KW-1185">Reference proteome</keyword>
<evidence type="ECO:0000256" key="1">
    <source>
        <dbReference type="ARBA" id="ARBA00010791"/>
    </source>
</evidence>
<organism evidence="12 13">
    <name type="scientific">Thamnocephalis sphaerospora</name>
    <dbReference type="NCBI Taxonomy" id="78915"/>
    <lineage>
        <taxon>Eukaryota</taxon>
        <taxon>Fungi</taxon>
        <taxon>Fungi incertae sedis</taxon>
        <taxon>Zoopagomycota</taxon>
        <taxon>Zoopagomycotina</taxon>
        <taxon>Zoopagomycetes</taxon>
        <taxon>Zoopagales</taxon>
        <taxon>Sigmoideomycetaceae</taxon>
        <taxon>Thamnocephalis</taxon>
    </lineage>
</organism>
<evidence type="ECO:0000256" key="8">
    <source>
        <dbReference type="PIRSR" id="PIRSR037993-2"/>
    </source>
</evidence>
<dbReference type="GO" id="GO:0043066">
    <property type="term" value="P:negative regulation of apoptotic process"/>
    <property type="evidence" value="ECO:0007669"/>
    <property type="project" value="InterPro"/>
</dbReference>